<dbReference type="EMBL" id="FOJG01000002">
    <property type="protein sequence ID" value="SEW50815.1"/>
    <property type="molecule type" value="Genomic_DNA"/>
</dbReference>
<organism evidence="1 2">
    <name type="scientific">Chitinophaga arvensicola</name>
    <dbReference type="NCBI Taxonomy" id="29529"/>
    <lineage>
        <taxon>Bacteria</taxon>
        <taxon>Pseudomonadati</taxon>
        <taxon>Bacteroidota</taxon>
        <taxon>Chitinophagia</taxon>
        <taxon>Chitinophagales</taxon>
        <taxon>Chitinophagaceae</taxon>
        <taxon>Chitinophaga</taxon>
    </lineage>
</organism>
<dbReference type="AlphaFoldDB" id="A0A1I0S6A7"/>
<protein>
    <submittedName>
        <fullName evidence="1">Uncharacterized protein</fullName>
    </submittedName>
</protein>
<keyword evidence="2" id="KW-1185">Reference proteome</keyword>
<evidence type="ECO:0000313" key="2">
    <source>
        <dbReference type="Proteomes" id="UP000199310"/>
    </source>
</evidence>
<accession>A0A1I0S6A7</accession>
<dbReference type="STRING" id="29529.SAMN04488122_3970"/>
<evidence type="ECO:0000313" key="1">
    <source>
        <dbReference type="EMBL" id="SEW50815.1"/>
    </source>
</evidence>
<gene>
    <name evidence="1" type="ORF">SAMN04488122_3970</name>
</gene>
<dbReference type="RefSeq" id="WP_089897342.1">
    <property type="nucleotide sequence ID" value="NZ_FOJG01000002.1"/>
</dbReference>
<dbReference type="OrthoDB" id="667398at2"/>
<dbReference type="Proteomes" id="UP000199310">
    <property type="component" value="Unassembled WGS sequence"/>
</dbReference>
<reference evidence="2" key="1">
    <citation type="submission" date="2016-10" db="EMBL/GenBank/DDBJ databases">
        <authorList>
            <person name="Varghese N."/>
            <person name="Submissions S."/>
        </authorList>
    </citation>
    <scope>NUCLEOTIDE SEQUENCE [LARGE SCALE GENOMIC DNA]</scope>
    <source>
        <strain evidence="2">DSM 3695</strain>
    </source>
</reference>
<sequence length="157" mass="17917">MDYKMISALLEKYWEGESTLEEEATLREFFSTPHNDLPEDLLEAAPLFGYFHVEAEKVWEAPPAKVVKLSPLRHWMKYAAVILVAVGIGYALKQHEQRQQQVLVAMQQEDMNDPQKALEQTKRALQLLAKNLHKGTAGMQKLSYFNEATAVVEGKED</sequence>
<name>A0A1I0S6A7_9BACT</name>
<proteinExistence type="predicted"/>